<dbReference type="eggNOG" id="COG3221">
    <property type="taxonomic scope" value="Bacteria"/>
</dbReference>
<evidence type="ECO:0000313" key="2">
    <source>
        <dbReference type="Proteomes" id="UP000008332"/>
    </source>
</evidence>
<protein>
    <submittedName>
        <fullName evidence="1">Phosphonate-binding periplasmic protein</fullName>
    </submittedName>
</protein>
<sequence length="284" mass="32528">MPKFLKVMLISLWLGVWCMGAQGARESRTIRVAMTPAFLHDQHALLAEWRDYLKFRLNRPVEFVQRDRYRDTMDLLQQQKVEFAWICDYPYVALKKDVRLLAVALNEGKPTYRSYLIVPTRDTRTRSIGDLKGSVFAYADPYSNTGYLSPRFEIKRSGADPATYFRRTFFTWSHRKAIDAVAAGLAQGASVDSFVWDALSKVRPDITAKTRIAWKSEEYGFPPLVAQSHVPEADFLLMQDVLLNMKNDAHGRSLLARLNLTGFIAGSPKLYDSVAEMMRLFGER</sequence>
<dbReference type="KEGG" id="rfr:Rfer_3095"/>
<dbReference type="Pfam" id="PF12974">
    <property type="entry name" value="Phosphonate-bd"/>
    <property type="match status" value="1"/>
</dbReference>
<dbReference type="Proteomes" id="UP000008332">
    <property type="component" value="Chromosome"/>
</dbReference>
<reference evidence="2" key="1">
    <citation type="submission" date="2006-02" db="EMBL/GenBank/DDBJ databases">
        <title>Complete sequence of chromosome of Rhodoferax ferrireducens DSM 15236.</title>
        <authorList>
            <person name="Copeland A."/>
            <person name="Lucas S."/>
            <person name="Lapidus A."/>
            <person name="Barry K."/>
            <person name="Detter J.C."/>
            <person name="Glavina del Rio T."/>
            <person name="Hammon N."/>
            <person name="Israni S."/>
            <person name="Pitluck S."/>
            <person name="Brettin T."/>
            <person name="Bruce D."/>
            <person name="Han C."/>
            <person name="Tapia R."/>
            <person name="Gilna P."/>
            <person name="Kiss H."/>
            <person name="Schmutz J."/>
            <person name="Larimer F."/>
            <person name="Land M."/>
            <person name="Kyrpides N."/>
            <person name="Ivanova N."/>
            <person name="Richardson P."/>
        </authorList>
    </citation>
    <scope>NUCLEOTIDE SEQUENCE [LARGE SCALE GENOMIC DNA]</scope>
    <source>
        <strain evidence="2">ATCC BAA-621 / DSM 15236 / T118</strain>
    </source>
</reference>
<dbReference type="PANTHER" id="PTHR35841:SF1">
    <property type="entry name" value="PHOSPHONATES-BINDING PERIPLASMIC PROTEIN"/>
    <property type="match status" value="1"/>
</dbReference>
<dbReference type="RefSeq" id="WP_011465368.1">
    <property type="nucleotide sequence ID" value="NC_007908.1"/>
</dbReference>
<dbReference type="Gene3D" id="3.40.190.10">
    <property type="entry name" value="Periplasmic binding protein-like II"/>
    <property type="match status" value="2"/>
</dbReference>
<proteinExistence type="predicted"/>
<name>Q21TU8_ALBFT</name>
<dbReference type="OrthoDB" id="527737at2"/>
<gene>
    <name evidence="1" type="ordered locus">Rfer_3095</name>
</gene>
<dbReference type="HOGENOM" id="CLU_051472_4_0_4"/>
<keyword evidence="2" id="KW-1185">Reference proteome</keyword>
<dbReference type="STRING" id="338969.Rfer_3095"/>
<dbReference type="SUPFAM" id="SSF53850">
    <property type="entry name" value="Periplasmic binding protein-like II"/>
    <property type="match status" value="1"/>
</dbReference>
<dbReference type="CDD" id="cd13571">
    <property type="entry name" value="PBP2_PnhD_1"/>
    <property type="match status" value="1"/>
</dbReference>
<dbReference type="EMBL" id="CP000267">
    <property type="protein sequence ID" value="ABD70805.1"/>
    <property type="molecule type" value="Genomic_DNA"/>
</dbReference>
<accession>Q21TU8</accession>
<evidence type="ECO:0000313" key="1">
    <source>
        <dbReference type="EMBL" id="ABD70805.1"/>
    </source>
</evidence>
<organism evidence="1 2">
    <name type="scientific">Albidiferax ferrireducens (strain ATCC BAA-621 / DSM 15236 / T118)</name>
    <name type="common">Rhodoferax ferrireducens</name>
    <dbReference type="NCBI Taxonomy" id="338969"/>
    <lineage>
        <taxon>Bacteria</taxon>
        <taxon>Pseudomonadati</taxon>
        <taxon>Pseudomonadota</taxon>
        <taxon>Betaproteobacteria</taxon>
        <taxon>Burkholderiales</taxon>
        <taxon>Comamonadaceae</taxon>
        <taxon>Rhodoferax</taxon>
    </lineage>
</organism>
<dbReference type="PANTHER" id="PTHR35841">
    <property type="entry name" value="PHOSPHONATES-BINDING PERIPLASMIC PROTEIN"/>
    <property type="match status" value="1"/>
</dbReference>
<dbReference type="AlphaFoldDB" id="Q21TU8"/>